<dbReference type="AlphaFoldDB" id="A0A0A9B0G6"/>
<dbReference type="EMBL" id="GBRH01241019">
    <property type="protein sequence ID" value="JAD56876.1"/>
    <property type="molecule type" value="Transcribed_RNA"/>
</dbReference>
<accession>A0A0A9B0G6</accession>
<reference evidence="1" key="2">
    <citation type="journal article" date="2015" name="Data Brief">
        <title>Shoot transcriptome of the giant reed, Arundo donax.</title>
        <authorList>
            <person name="Barrero R.A."/>
            <person name="Guerrero F.D."/>
            <person name="Moolhuijzen P."/>
            <person name="Goolsby J.A."/>
            <person name="Tidwell J."/>
            <person name="Bellgard S.E."/>
            <person name="Bellgard M.I."/>
        </authorList>
    </citation>
    <scope>NUCLEOTIDE SEQUENCE</scope>
    <source>
        <tissue evidence="1">Shoot tissue taken approximately 20 cm above the soil surface</tissue>
    </source>
</reference>
<evidence type="ECO:0000313" key="1">
    <source>
        <dbReference type="EMBL" id="JAD56876.1"/>
    </source>
</evidence>
<organism evidence="1">
    <name type="scientific">Arundo donax</name>
    <name type="common">Giant reed</name>
    <name type="synonym">Donax arundinaceus</name>
    <dbReference type="NCBI Taxonomy" id="35708"/>
    <lineage>
        <taxon>Eukaryota</taxon>
        <taxon>Viridiplantae</taxon>
        <taxon>Streptophyta</taxon>
        <taxon>Embryophyta</taxon>
        <taxon>Tracheophyta</taxon>
        <taxon>Spermatophyta</taxon>
        <taxon>Magnoliopsida</taxon>
        <taxon>Liliopsida</taxon>
        <taxon>Poales</taxon>
        <taxon>Poaceae</taxon>
        <taxon>PACMAD clade</taxon>
        <taxon>Arundinoideae</taxon>
        <taxon>Arundineae</taxon>
        <taxon>Arundo</taxon>
    </lineage>
</organism>
<protein>
    <submittedName>
        <fullName evidence="1">Uncharacterized protein</fullName>
    </submittedName>
</protein>
<sequence length="50" mass="5775">MISLCSVSMSYKHNNSSISIPGYIHFYTATKKKSSDKYYPKKEGHFNAQR</sequence>
<name>A0A0A9B0G6_ARUDO</name>
<reference evidence="1" key="1">
    <citation type="submission" date="2014-09" db="EMBL/GenBank/DDBJ databases">
        <authorList>
            <person name="Magalhaes I.L.F."/>
            <person name="Oliveira U."/>
            <person name="Santos F.R."/>
            <person name="Vidigal T.H.D.A."/>
            <person name="Brescovit A.D."/>
            <person name="Santos A.J."/>
        </authorList>
    </citation>
    <scope>NUCLEOTIDE SEQUENCE</scope>
    <source>
        <tissue evidence="1">Shoot tissue taken approximately 20 cm above the soil surface</tissue>
    </source>
</reference>
<proteinExistence type="predicted"/>